<dbReference type="GO" id="GO:0008193">
    <property type="term" value="F:tRNA guanylyltransferase activity"/>
    <property type="evidence" value="ECO:0007669"/>
    <property type="project" value="UniProtKB-EC"/>
</dbReference>
<dbReference type="Proteomes" id="UP000250235">
    <property type="component" value="Unassembled WGS sequence"/>
</dbReference>
<comment type="function">
    <text evidence="2">Adds a GMP to the 5'-end of tRNA(His) after transcription and RNase P cleavage.</text>
</comment>
<dbReference type="InterPro" id="IPR024956">
    <property type="entry name" value="tRNAHis_GuaTrfase_cat"/>
</dbReference>
<name>A0A2Z7APB1_9LAMI</name>
<dbReference type="GO" id="GO:0005654">
    <property type="term" value="C:nucleoplasm"/>
    <property type="evidence" value="ECO:0007669"/>
    <property type="project" value="UniProtKB-SubCell"/>
</dbReference>
<comment type="subcellular location">
    <subcellularLocation>
        <location evidence="3">Nucleus</location>
        <location evidence="3">Nucleoplasm</location>
    </subcellularLocation>
</comment>
<evidence type="ECO:0000256" key="11">
    <source>
        <dbReference type="ARBA" id="ARBA00022842"/>
    </source>
</evidence>
<evidence type="ECO:0000313" key="19">
    <source>
        <dbReference type="Proteomes" id="UP000250235"/>
    </source>
</evidence>
<keyword evidence="8 18" id="KW-0548">Nucleotidyltransferase</keyword>
<dbReference type="AlphaFoldDB" id="A0A2Z7APB1"/>
<dbReference type="EC" id="2.7.7.79" evidence="5"/>
<feature type="domain" description="Thg1 C-terminal" evidence="17">
    <location>
        <begin position="176"/>
        <end position="268"/>
    </location>
</feature>
<dbReference type="GO" id="GO:0000287">
    <property type="term" value="F:magnesium ion binding"/>
    <property type="evidence" value="ECO:0007669"/>
    <property type="project" value="InterPro"/>
</dbReference>
<dbReference type="Pfam" id="PF14413">
    <property type="entry name" value="Thg1C"/>
    <property type="match status" value="2"/>
</dbReference>
<proteinExistence type="inferred from homology"/>
<evidence type="ECO:0000256" key="15">
    <source>
        <dbReference type="SAM" id="Phobius"/>
    </source>
</evidence>
<evidence type="ECO:0000256" key="10">
    <source>
        <dbReference type="ARBA" id="ARBA00022741"/>
    </source>
</evidence>
<evidence type="ECO:0000256" key="8">
    <source>
        <dbReference type="ARBA" id="ARBA00022695"/>
    </source>
</evidence>
<keyword evidence="15" id="KW-0812">Transmembrane</keyword>
<evidence type="ECO:0000256" key="5">
    <source>
        <dbReference type="ARBA" id="ARBA00012511"/>
    </source>
</evidence>
<evidence type="ECO:0000256" key="9">
    <source>
        <dbReference type="ARBA" id="ARBA00022723"/>
    </source>
</evidence>
<dbReference type="InterPro" id="IPR038469">
    <property type="entry name" value="tRNAHis_GuaTrfase_Thg1_sf"/>
</dbReference>
<comment type="similarity">
    <text evidence="4">Belongs to the tRNA(His) guanylyltransferase family.</text>
</comment>
<keyword evidence="7" id="KW-0819">tRNA processing</keyword>
<evidence type="ECO:0000256" key="7">
    <source>
        <dbReference type="ARBA" id="ARBA00022694"/>
    </source>
</evidence>
<dbReference type="InterPro" id="IPR025845">
    <property type="entry name" value="Thg1_C_dom"/>
</dbReference>
<dbReference type="GO" id="GO:0005525">
    <property type="term" value="F:GTP binding"/>
    <property type="evidence" value="ECO:0007669"/>
    <property type="project" value="UniProtKB-KW"/>
</dbReference>
<keyword evidence="13" id="KW-0539">Nucleus</keyword>
<evidence type="ECO:0000256" key="3">
    <source>
        <dbReference type="ARBA" id="ARBA00004642"/>
    </source>
</evidence>
<evidence type="ECO:0000259" key="16">
    <source>
        <dbReference type="Pfam" id="PF04446"/>
    </source>
</evidence>
<keyword evidence="10" id="KW-0547">Nucleotide-binding</keyword>
<keyword evidence="12" id="KW-0342">GTP-binding</keyword>
<comment type="catalytic activity">
    <reaction evidence="14">
        <text>a 5'-end ribonucleotide-tRNA(His) + GTP + ATP + H2O = a 5'-end phospho-guanosine-ribonucleotide-tRNA(His) + AMP + 2 diphosphate + H(+)</text>
        <dbReference type="Rhea" id="RHEA:54564"/>
        <dbReference type="Rhea" id="RHEA-COMP:14193"/>
        <dbReference type="Rhea" id="RHEA-COMP:14917"/>
        <dbReference type="ChEBI" id="CHEBI:15377"/>
        <dbReference type="ChEBI" id="CHEBI:15378"/>
        <dbReference type="ChEBI" id="CHEBI:30616"/>
        <dbReference type="ChEBI" id="CHEBI:33019"/>
        <dbReference type="ChEBI" id="CHEBI:37565"/>
        <dbReference type="ChEBI" id="CHEBI:138282"/>
        <dbReference type="ChEBI" id="CHEBI:141847"/>
        <dbReference type="ChEBI" id="CHEBI:456215"/>
        <dbReference type="EC" id="2.7.7.79"/>
    </reaction>
</comment>
<gene>
    <name evidence="18" type="ORF">F511_38479</name>
</gene>
<keyword evidence="15" id="KW-1133">Transmembrane helix</keyword>
<reference evidence="18 19" key="1">
    <citation type="journal article" date="2015" name="Proc. Natl. Acad. Sci. U.S.A.">
        <title>The resurrection genome of Boea hygrometrica: A blueprint for survival of dehydration.</title>
        <authorList>
            <person name="Xiao L."/>
            <person name="Yang G."/>
            <person name="Zhang L."/>
            <person name="Yang X."/>
            <person name="Zhao S."/>
            <person name="Ji Z."/>
            <person name="Zhou Q."/>
            <person name="Hu M."/>
            <person name="Wang Y."/>
            <person name="Chen M."/>
            <person name="Xu Y."/>
            <person name="Jin H."/>
            <person name="Xiao X."/>
            <person name="Hu G."/>
            <person name="Bao F."/>
            <person name="Hu Y."/>
            <person name="Wan P."/>
            <person name="Li L."/>
            <person name="Deng X."/>
            <person name="Kuang T."/>
            <person name="Xiang C."/>
            <person name="Zhu J.K."/>
            <person name="Oliver M.J."/>
            <person name="He Y."/>
        </authorList>
    </citation>
    <scope>NUCLEOTIDE SEQUENCE [LARGE SCALE GENOMIC DNA]</scope>
    <source>
        <strain evidence="19">cv. XS01</strain>
    </source>
</reference>
<organism evidence="18 19">
    <name type="scientific">Dorcoceras hygrometricum</name>
    <dbReference type="NCBI Taxonomy" id="472368"/>
    <lineage>
        <taxon>Eukaryota</taxon>
        <taxon>Viridiplantae</taxon>
        <taxon>Streptophyta</taxon>
        <taxon>Embryophyta</taxon>
        <taxon>Tracheophyta</taxon>
        <taxon>Spermatophyta</taxon>
        <taxon>Magnoliopsida</taxon>
        <taxon>eudicotyledons</taxon>
        <taxon>Gunneridae</taxon>
        <taxon>Pentapetalae</taxon>
        <taxon>asterids</taxon>
        <taxon>lamiids</taxon>
        <taxon>Lamiales</taxon>
        <taxon>Gesneriaceae</taxon>
        <taxon>Didymocarpoideae</taxon>
        <taxon>Trichosporeae</taxon>
        <taxon>Loxocarpinae</taxon>
        <taxon>Dorcoceras</taxon>
    </lineage>
</organism>
<accession>A0A2Z7APB1</accession>
<keyword evidence="19" id="KW-1185">Reference proteome</keyword>
<evidence type="ECO:0000256" key="1">
    <source>
        <dbReference type="ARBA" id="ARBA00001946"/>
    </source>
</evidence>
<feature type="domain" description="tRNAHis guanylyltransferase catalytic" evidence="16">
    <location>
        <begin position="311"/>
        <end position="439"/>
    </location>
</feature>
<keyword evidence="9" id="KW-0479">Metal-binding</keyword>
<keyword evidence="6 18" id="KW-0808">Transferase</keyword>
<feature type="domain" description="tRNAHis guanylyltransferase catalytic" evidence="16">
    <location>
        <begin position="127"/>
        <end position="170"/>
    </location>
</feature>
<keyword evidence="11" id="KW-0460">Magnesium</keyword>
<dbReference type="Pfam" id="PF04446">
    <property type="entry name" value="Thg1"/>
    <property type="match status" value="3"/>
</dbReference>
<evidence type="ECO:0000256" key="2">
    <source>
        <dbReference type="ARBA" id="ARBA00002939"/>
    </source>
</evidence>
<dbReference type="PANTHER" id="PTHR12729">
    <property type="entry name" value="TRNA(HIS) GUANYLYLTRANSFERASE-RELATED"/>
    <property type="match status" value="1"/>
</dbReference>
<dbReference type="PANTHER" id="PTHR12729:SF6">
    <property type="entry name" value="TRNA(HIS) GUANYLYLTRANSFERASE-RELATED"/>
    <property type="match status" value="1"/>
</dbReference>
<evidence type="ECO:0000313" key="18">
    <source>
        <dbReference type="EMBL" id="KZV20982.1"/>
    </source>
</evidence>
<evidence type="ECO:0000256" key="13">
    <source>
        <dbReference type="ARBA" id="ARBA00023242"/>
    </source>
</evidence>
<dbReference type="FunFam" id="3.30.70.3000:FF:000002">
    <property type="entry name" value="tRNA(His) guanylyltransferase 1"/>
    <property type="match status" value="1"/>
</dbReference>
<feature type="transmembrane region" description="Helical" evidence="15">
    <location>
        <begin position="126"/>
        <end position="146"/>
    </location>
</feature>
<comment type="cofactor">
    <cofactor evidence="1">
        <name>Mg(2+)</name>
        <dbReference type="ChEBI" id="CHEBI:18420"/>
    </cofactor>
</comment>
<evidence type="ECO:0000256" key="6">
    <source>
        <dbReference type="ARBA" id="ARBA00022679"/>
    </source>
</evidence>
<evidence type="ECO:0000256" key="14">
    <source>
        <dbReference type="ARBA" id="ARBA00047281"/>
    </source>
</evidence>
<feature type="domain" description="tRNAHis guanylyltransferase catalytic" evidence="16">
    <location>
        <begin position="6"/>
        <end position="94"/>
    </location>
</feature>
<dbReference type="OrthoDB" id="869500at2759"/>
<sequence length="565" mass="65764">MANSKYEYVKLYEVEDEVMPPNIIVVRVDGRNFRRFSEVHEFVKPRCKKALELMNECARAVIEQFPDITFSYGYSDEFSFVFKKETKFYQRRASPGPFSIQGLVDAATCNIWHYGLKTDMMSYMLANFRATKILSLIVSFFTSVYVTKWKEVFPQKDLGYSPSFRARVIACASMEVLQAYLAWRQNKCHLSNQYDTCLWQLIKSGKPEKEAQEILKGSQKQAINEMLYQCFNINYKKSIPQIFRQGTCAFKTEVEVSVKYKGDGCPIKRSQRKVTIVQTENIASRRFWNDQLFLLKELGHFSEDVNKTKTEYLKSFQYESGLLLSTWIVIRIDGCHFHRFSEAHKFEKPNDEAALNLMNSCAVGVLEEFNDIVFSYGVSDEYSFVLKKESQLYGRRASDIVSAVVSYFSSMYTMKWKDFFPHREIIYPAYFDGRAVCYPSSHILRDYLAWRQVDCHINNQYNTCFWMLVKSGKTKSAAQTYLKGTQVQEKNELLAQLSGTTDYYNKLPPMFCLGSSVYRSKKEKNTVDEKEEGGIVDKLCEKVVIEYCNIIEPSFWEAHPEILDS</sequence>
<dbReference type="EMBL" id="KV015013">
    <property type="protein sequence ID" value="KZV20982.1"/>
    <property type="molecule type" value="Genomic_DNA"/>
</dbReference>
<evidence type="ECO:0000256" key="4">
    <source>
        <dbReference type="ARBA" id="ARBA00010113"/>
    </source>
</evidence>
<dbReference type="Gene3D" id="3.30.70.3000">
    <property type="match status" value="2"/>
</dbReference>
<feature type="domain" description="Thg1 C-terminal" evidence="17">
    <location>
        <begin position="443"/>
        <end position="551"/>
    </location>
</feature>
<dbReference type="GO" id="GO:0006400">
    <property type="term" value="P:tRNA modification"/>
    <property type="evidence" value="ECO:0007669"/>
    <property type="project" value="InterPro"/>
</dbReference>
<dbReference type="InterPro" id="IPR007537">
    <property type="entry name" value="tRNAHis_GuaTrfase_Thg1"/>
</dbReference>
<protein>
    <recommendedName>
        <fullName evidence="5">tRNA(His) guanylyltransferase</fullName>
        <ecNumber evidence="5">2.7.7.79</ecNumber>
    </recommendedName>
</protein>
<evidence type="ECO:0000256" key="12">
    <source>
        <dbReference type="ARBA" id="ARBA00023134"/>
    </source>
</evidence>
<keyword evidence="15" id="KW-0472">Membrane</keyword>
<evidence type="ECO:0000259" key="17">
    <source>
        <dbReference type="Pfam" id="PF14413"/>
    </source>
</evidence>